<sequence>MTITQLRNATIIVHYNNEVILVDPMLAPQGAIPALKYLTSKRVRNPTAPLPSNADNLLNSVTACLITHCQKGHFDHLDRAATKWLRARQIPTYCAEKDAPFLTKKGLNVKPLSCSRSNPFFQGSIELIPCVHGDGIVGRLMEHGFGYLIKQANEPSLYITGDTLLTDDVRRCISLQQPDCIVLPAGGAQFDIGGPFIMGVDDVLEVGALSTSHIIANHLEALDHCPVTRQQLKAAVANQPWADRVHVPADGETISEVF</sequence>
<keyword evidence="1 3" id="KW-0378">Hydrolase</keyword>
<name>A0AA94JD67_9GAMM</name>
<protein>
    <submittedName>
        <fullName evidence="3">Zn-dependent hydrolase</fullName>
    </submittedName>
</protein>
<dbReference type="InterPro" id="IPR001279">
    <property type="entry name" value="Metallo-B-lactamas"/>
</dbReference>
<dbReference type="RefSeq" id="WP_126819046.1">
    <property type="nucleotide sequence ID" value="NZ_PIPS01000001.1"/>
</dbReference>
<dbReference type="InterPro" id="IPR036866">
    <property type="entry name" value="RibonucZ/Hydroxyglut_hydro"/>
</dbReference>
<dbReference type="CDD" id="cd06262">
    <property type="entry name" value="metallo-hydrolase-like_MBL-fold"/>
    <property type="match status" value="1"/>
</dbReference>
<reference evidence="4" key="1">
    <citation type="journal article" date="2018" name="Front. Microbiol.">
        <title>Genome-Based Analysis Reveals the Taxonomy and Diversity of the Family Idiomarinaceae.</title>
        <authorList>
            <person name="Liu Y."/>
            <person name="Lai Q."/>
            <person name="Shao Z."/>
        </authorList>
    </citation>
    <scope>NUCLEOTIDE SEQUENCE [LARGE SCALE GENOMIC DNA]</scope>
    <source>
        <strain evidence="4">SN-14</strain>
    </source>
</reference>
<dbReference type="GO" id="GO:0016787">
    <property type="term" value="F:hydrolase activity"/>
    <property type="evidence" value="ECO:0007669"/>
    <property type="project" value="UniProtKB-KW"/>
</dbReference>
<gene>
    <name evidence="3" type="ORF">CWE23_00040</name>
</gene>
<evidence type="ECO:0000256" key="1">
    <source>
        <dbReference type="ARBA" id="ARBA00022801"/>
    </source>
</evidence>
<dbReference type="AlphaFoldDB" id="A0AA94JD67"/>
<dbReference type="Pfam" id="PF00753">
    <property type="entry name" value="Lactamase_B"/>
    <property type="match status" value="1"/>
</dbReference>
<dbReference type="Gene3D" id="3.60.15.10">
    <property type="entry name" value="Ribonuclease Z/Hydroxyacylglutathione hydrolase-like"/>
    <property type="match status" value="1"/>
</dbReference>
<proteinExistence type="predicted"/>
<keyword evidence="4" id="KW-1185">Reference proteome</keyword>
<dbReference type="InterPro" id="IPR050114">
    <property type="entry name" value="UPF0173_UPF0282_UlaG_hydrolase"/>
</dbReference>
<organism evidence="3 4">
    <name type="scientific">Idiomarina aquatica</name>
    <dbReference type="NCBI Taxonomy" id="1327752"/>
    <lineage>
        <taxon>Bacteria</taxon>
        <taxon>Pseudomonadati</taxon>
        <taxon>Pseudomonadota</taxon>
        <taxon>Gammaproteobacteria</taxon>
        <taxon>Alteromonadales</taxon>
        <taxon>Idiomarinaceae</taxon>
        <taxon>Idiomarina</taxon>
    </lineage>
</organism>
<dbReference type="Proteomes" id="UP000286680">
    <property type="component" value="Unassembled WGS sequence"/>
</dbReference>
<dbReference type="EMBL" id="PIPS01000001">
    <property type="protein sequence ID" value="RUO44477.1"/>
    <property type="molecule type" value="Genomic_DNA"/>
</dbReference>
<dbReference type="PANTHER" id="PTHR43546">
    <property type="entry name" value="UPF0173 METAL-DEPENDENT HYDROLASE MJ1163-RELATED"/>
    <property type="match status" value="1"/>
</dbReference>
<evidence type="ECO:0000259" key="2">
    <source>
        <dbReference type="SMART" id="SM00849"/>
    </source>
</evidence>
<dbReference type="SMART" id="SM00849">
    <property type="entry name" value="Lactamase_B"/>
    <property type="match status" value="1"/>
</dbReference>
<feature type="domain" description="Metallo-beta-lactamase" evidence="2">
    <location>
        <begin position="6"/>
        <end position="218"/>
    </location>
</feature>
<dbReference type="SUPFAM" id="SSF56281">
    <property type="entry name" value="Metallo-hydrolase/oxidoreductase"/>
    <property type="match status" value="1"/>
</dbReference>
<accession>A0AA94JD67</accession>
<evidence type="ECO:0000313" key="3">
    <source>
        <dbReference type="EMBL" id="RUO44477.1"/>
    </source>
</evidence>
<comment type="caution">
    <text evidence="3">The sequence shown here is derived from an EMBL/GenBank/DDBJ whole genome shotgun (WGS) entry which is preliminary data.</text>
</comment>
<dbReference type="PANTHER" id="PTHR43546:SF9">
    <property type="entry name" value="L-ASCORBATE-6-PHOSPHATE LACTONASE ULAG-RELATED"/>
    <property type="match status" value="1"/>
</dbReference>
<evidence type="ECO:0000313" key="4">
    <source>
        <dbReference type="Proteomes" id="UP000286680"/>
    </source>
</evidence>